<proteinExistence type="predicted"/>
<feature type="domain" description="TniQ" evidence="1">
    <location>
        <begin position="8"/>
        <end position="141"/>
    </location>
</feature>
<dbReference type="InterPro" id="IPR009492">
    <property type="entry name" value="TniQ"/>
</dbReference>
<evidence type="ECO:0000259" key="1">
    <source>
        <dbReference type="Pfam" id="PF06527"/>
    </source>
</evidence>
<reference evidence="2" key="1">
    <citation type="submission" date="2019-10" db="EMBL/GenBank/DDBJ databases">
        <title>Description of Paenibacillus glebae sp. nov.</title>
        <authorList>
            <person name="Carlier A."/>
            <person name="Qi S."/>
        </authorList>
    </citation>
    <scope>NUCLEOTIDE SEQUENCE</scope>
    <source>
        <strain evidence="2">LMG 31456</strain>
    </source>
</reference>
<keyword evidence="3" id="KW-1185">Reference proteome</keyword>
<evidence type="ECO:0000313" key="2">
    <source>
        <dbReference type="EMBL" id="NOU91888.1"/>
    </source>
</evidence>
<gene>
    <name evidence="2" type="ORF">GC093_01360</name>
</gene>
<dbReference type="Proteomes" id="UP000641588">
    <property type="component" value="Unassembled WGS sequence"/>
</dbReference>
<organism evidence="2 3">
    <name type="scientific">Paenibacillus foliorum</name>
    <dbReference type="NCBI Taxonomy" id="2654974"/>
    <lineage>
        <taxon>Bacteria</taxon>
        <taxon>Bacillati</taxon>
        <taxon>Bacillota</taxon>
        <taxon>Bacilli</taxon>
        <taxon>Bacillales</taxon>
        <taxon>Paenibacillaceae</taxon>
        <taxon>Paenibacillus</taxon>
    </lineage>
</organism>
<dbReference type="RefSeq" id="WP_171650065.1">
    <property type="nucleotide sequence ID" value="NZ_WHOD01000005.1"/>
</dbReference>
<dbReference type="Pfam" id="PF06527">
    <property type="entry name" value="TniQ"/>
    <property type="match status" value="1"/>
</dbReference>
<name>A0A972GKA3_9BACL</name>
<sequence length="624" mass="71969">MKKLLHSPRMYADESLSGFLIRAVQDVYPLNYLYSDLELNKKLKTLRPVNYNLDARELSQNDLNCIATLLRINKNDMKKMMLLNLDSSDGYYQFFDAKAYISSISTLKAKVCPQCLRKEEYYRKIWHHINVSACPYHGCLLIDKCFNCGKSITWKSANILKCNCGFAHKLAESNIASSECVMLSTLVYQKVGLLTKRPIELNNFFIDAELSEFDDTFFLLASFIGELRFRSQFTRLKASINEIASIQTHVMNIFLNWPMGFHQFLNEIRTKSNEDNVERILSSFGNFYIQLKRDRKNSFLFLAKEFTNYLLINKSSFCASPNFSRIVNQFETLILTGQDALKYLGVTRRTLINLIKACEVDGMIVEYDGETWIHVTKNSADQYLEKKRTKYLTKQEAQDYLNVGYKCITDLLSKEVITFSNDVHKNLIKKEMLDQLLINLENSIVVKEDVNLVTFDKAIPSIFGVTDGDVVKFILSREIIPRGKSTRRGIKSLLFDRNEVSEFINNQVKKSIGELHSTADVARILKVKTTTIDFWVLLGILKCAERDKIYGKLFFPDEVLQFNESYITVTQLKDLSIRLKEKISASFLIKKGIVPVTGGKKNEERTYVFKRVEVLELINNLSII</sequence>
<accession>A0A972GKA3</accession>
<protein>
    <recommendedName>
        <fullName evidence="1">TniQ domain-containing protein</fullName>
    </recommendedName>
</protein>
<evidence type="ECO:0000313" key="3">
    <source>
        <dbReference type="Proteomes" id="UP000641588"/>
    </source>
</evidence>
<dbReference type="EMBL" id="WHOD01000005">
    <property type="protein sequence ID" value="NOU91888.1"/>
    <property type="molecule type" value="Genomic_DNA"/>
</dbReference>
<comment type="caution">
    <text evidence="2">The sequence shown here is derived from an EMBL/GenBank/DDBJ whole genome shotgun (WGS) entry which is preliminary data.</text>
</comment>
<dbReference type="AlphaFoldDB" id="A0A972GKA3"/>